<organism evidence="2 3">
    <name type="scientific">Paenibacillus glycinis</name>
    <dbReference type="NCBI Taxonomy" id="2697035"/>
    <lineage>
        <taxon>Bacteria</taxon>
        <taxon>Bacillati</taxon>
        <taxon>Bacillota</taxon>
        <taxon>Bacilli</taxon>
        <taxon>Bacillales</taxon>
        <taxon>Paenibacillaceae</taxon>
        <taxon>Paenibacillus</taxon>
    </lineage>
</organism>
<reference evidence="2 3" key="1">
    <citation type="submission" date="2020-01" db="EMBL/GenBank/DDBJ databases">
        <title>Paenibacillus soybeanensis sp. nov. isolated from the nodules of soybean (Glycine max(L.) Merr).</title>
        <authorList>
            <person name="Wang H."/>
        </authorList>
    </citation>
    <scope>NUCLEOTIDE SEQUENCE [LARGE SCALE GENOMIC DNA]</scope>
    <source>
        <strain evidence="2 3">T1</strain>
    </source>
</reference>
<dbReference type="Gene3D" id="3.90.1200.10">
    <property type="match status" value="1"/>
</dbReference>
<gene>
    <name evidence="2" type="ORF">GT019_12195</name>
</gene>
<comment type="caution">
    <text evidence="2">The sequence shown here is derived from an EMBL/GenBank/DDBJ whole genome shotgun (WGS) entry which is preliminary data.</text>
</comment>
<dbReference type="InterPro" id="IPR002575">
    <property type="entry name" value="Aminoglycoside_PTrfase"/>
</dbReference>
<sequence>MKIGRLLGAGNTASVYEWGITEAIKILHDPIGGFHEAAKEARNAEMINARGLRTPRFSGMIQYEGKSCLIYEKVEGPTMLASIMPTTLSVSRHAKLMARLHDELHRVKIDIAANLKTELSKAIQMTEVITDQEKSQSIESLEALPDGSALCHYDFHPGNIILSPDGPVMIDWLNALVGNPYADVARTFMLINAHALPSNAPAWLRKREYRELFGEAYIAEYAKRSAMDRSDLEDWFVPTLAARLSELRGEDQCETLLQLRSRLGR</sequence>
<feature type="domain" description="Aminoglycoside phosphotransferase" evidence="1">
    <location>
        <begin position="29"/>
        <end position="209"/>
    </location>
</feature>
<keyword evidence="3" id="KW-1185">Reference proteome</keyword>
<accession>A0ABW9XPR0</accession>
<dbReference type="SUPFAM" id="SSF56112">
    <property type="entry name" value="Protein kinase-like (PK-like)"/>
    <property type="match status" value="1"/>
</dbReference>
<proteinExistence type="predicted"/>
<dbReference type="Proteomes" id="UP000665561">
    <property type="component" value="Unassembled WGS sequence"/>
</dbReference>
<dbReference type="Pfam" id="PF01636">
    <property type="entry name" value="APH"/>
    <property type="match status" value="1"/>
</dbReference>
<evidence type="ECO:0000313" key="3">
    <source>
        <dbReference type="Proteomes" id="UP000665561"/>
    </source>
</evidence>
<dbReference type="InterPro" id="IPR011009">
    <property type="entry name" value="Kinase-like_dom_sf"/>
</dbReference>
<dbReference type="EMBL" id="JAAAMV010000007">
    <property type="protein sequence ID" value="NBD24634.1"/>
    <property type="molecule type" value="Genomic_DNA"/>
</dbReference>
<evidence type="ECO:0000313" key="2">
    <source>
        <dbReference type="EMBL" id="NBD24634.1"/>
    </source>
</evidence>
<name>A0ABW9XPR0_9BACL</name>
<dbReference type="RefSeq" id="WP_161743424.1">
    <property type="nucleotide sequence ID" value="NZ_JAAAMV010000007.1"/>
</dbReference>
<protein>
    <submittedName>
        <fullName evidence="2">Phosphotransferase</fullName>
    </submittedName>
</protein>
<evidence type="ECO:0000259" key="1">
    <source>
        <dbReference type="Pfam" id="PF01636"/>
    </source>
</evidence>